<evidence type="ECO:0000256" key="2">
    <source>
        <dbReference type="ARBA" id="ARBA00022643"/>
    </source>
</evidence>
<gene>
    <name evidence="6" type="ORF">METZ01_LOCUS65046</name>
</gene>
<evidence type="ECO:0000256" key="4">
    <source>
        <dbReference type="ARBA" id="ARBA00023033"/>
    </source>
</evidence>
<dbReference type="InterPro" id="IPR050172">
    <property type="entry name" value="SsuD_RutA_monooxygenase"/>
</dbReference>
<reference evidence="6" key="1">
    <citation type="submission" date="2018-05" db="EMBL/GenBank/DDBJ databases">
        <authorList>
            <person name="Lanie J.A."/>
            <person name="Ng W.-L."/>
            <person name="Kazmierczak K.M."/>
            <person name="Andrzejewski T.M."/>
            <person name="Davidsen T.M."/>
            <person name="Wayne K.J."/>
            <person name="Tettelin H."/>
            <person name="Glass J.I."/>
            <person name="Rusch D."/>
            <person name="Podicherti R."/>
            <person name="Tsui H.-C.T."/>
            <person name="Winkler M.E."/>
        </authorList>
    </citation>
    <scope>NUCLEOTIDE SEQUENCE</scope>
</reference>
<dbReference type="Gene3D" id="3.20.20.30">
    <property type="entry name" value="Luciferase-like domain"/>
    <property type="match status" value="1"/>
</dbReference>
<keyword evidence="1" id="KW-0285">Flavoprotein</keyword>
<dbReference type="GO" id="GO:0008726">
    <property type="term" value="F:alkanesulfonate monooxygenase activity"/>
    <property type="evidence" value="ECO:0007669"/>
    <property type="project" value="TreeGrafter"/>
</dbReference>
<dbReference type="InterPro" id="IPR036661">
    <property type="entry name" value="Luciferase-like_sf"/>
</dbReference>
<evidence type="ECO:0000256" key="3">
    <source>
        <dbReference type="ARBA" id="ARBA00023002"/>
    </source>
</evidence>
<dbReference type="InterPro" id="IPR011251">
    <property type="entry name" value="Luciferase-like_dom"/>
</dbReference>
<protein>
    <recommendedName>
        <fullName evidence="5">Luciferase-like domain-containing protein</fullName>
    </recommendedName>
</protein>
<organism evidence="6">
    <name type="scientific">marine metagenome</name>
    <dbReference type="NCBI Taxonomy" id="408172"/>
    <lineage>
        <taxon>unclassified sequences</taxon>
        <taxon>metagenomes</taxon>
        <taxon>ecological metagenomes</taxon>
    </lineage>
</organism>
<dbReference type="PANTHER" id="PTHR42847:SF9">
    <property type="entry name" value="BLL6451 PROTEIN"/>
    <property type="match status" value="1"/>
</dbReference>
<sequence length="361" mass="40063">MPMNVLGMIGVERPRSESTVHIIGGGVDPEYVVEFTKAHEEAGFDAVLVGHTSASADGFLIAMHAAQATDRIRFLVAHRPGFVSPTQAARRVATLDQLTKGRVWLHIITGGLDFEQRRDGDFLEHDERYARTDEYLELMRRVWTTEEPFDFDGRFYQAERVSSEVTCWQEPHVPLWFGGISDAAIPVGARHCDMYALFGEPRAEIAALMERIAGVAETYQRNLEFNVSFRPIVADTEEAAWEKARKILAGVEQESRQLSSRVPEAETARRLVNLIDGGEVQDERLWVPIAAASGGSGNSTALVGTPDQVAEAIVRYYDLGVRGVLIRGFDPLHDTVAYGRELIPAIRTMVAERDASQRALA</sequence>
<evidence type="ECO:0000256" key="1">
    <source>
        <dbReference type="ARBA" id="ARBA00022630"/>
    </source>
</evidence>
<evidence type="ECO:0000259" key="5">
    <source>
        <dbReference type="Pfam" id="PF00296"/>
    </source>
</evidence>
<keyword evidence="2" id="KW-0288">FMN</keyword>
<dbReference type="GO" id="GO:0046306">
    <property type="term" value="P:alkanesulfonate catabolic process"/>
    <property type="evidence" value="ECO:0007669"/>
    <property type="project" value="TreeGrafter"/>
</dbReference>
<keyword evidence="4" id="KW-0503">Monooxygenase</keyword>
<dbReference type="Pfam" id="PF00296">
    <property type="entry name" value="Bac_luciferase"/>
    <property type="match status" value="1"/>
</dbReference>
<keyword evidence="3" id="KW-0560">Oxidoreductase</keyword>
<feature type="domain" description="Luciferase-like" evidence="5">
    <location>
        <begin position="26"/>
        <end position="322"/>
    </location>
</feature>
<dbReference type="SUPFAM" id="SSF51679">
    <property type="entry name" value="Bacterial luciferase-like"/>
    <property type="match status" value="1"/>
</dbReference>
<name>A0A381T7N2_9ZZZZ</name>
<dbReference type="AlphaFoldDB" id="A0A381T7N2"/>
<dbReference type="PANTHER" id="PTHR42847">
    <property type="entry name" value="ALKANESULFONATE MONOOXYGENASE"/>
    <property type="match status" value="1"/>
</dbReference>
<dbReference type="CDD" id="cd01094">
    <property type="entry name" value="Alkanesulfonate_monoxygenase"/>
    <property type="match status" value="1"/>
</dbReference>
<dbReference type="EMBL" id="UINC01004152">
    <property type="protein sequence ID" value="SVA12192.1"/>
    <property type="molecule type" value="Genomic_DNA"/>
</dbReference>
<proteinExistence type="predicted"/>
<accession>A0A381T7N2</accession>
<evidence type="ECO:0000313" key="6">
    <source>
        <dbReference type="EMBL" id="SVA12192.1"/>
    </source>
</evidence>